<dbReference type="AlphaFoldDB" id="A0A831RYE7"/>
<keyword evidence="9" id="KW-1003">Cell membrane</keyword>
<name>A0A831RYE7_9GAMM</name>
<keyword evidence="3 9" id="KW-0997">Cell inner membrane</keyword>
<evidence type="ECO:0000256" key="2">
    <source>
        <dbReference type="ARBA" id="ARBA00022448"/>
    </source>
</evidence>
<gene>
    <name evidence="9" type="primary">rnfE</name>
    <name evidence="10" type="ORF">ENJ12_07240</name>
</gene>
<dbReference type="NCBIfam" id="NF009070">
    <property type="entry name" value="PRK12405.1"/>
    <property type="match status" value="1"/>
</dbReference>
<comment type="subunit">
    <text evidence="9">The complex is composed of six subunits: RnfA, RnfB, RnfC, RnfD, RnfE and RnfG.</text>
</comment>
<evidence type="ECO:0000256" key="7">
    <source>
        <dbReference type="ARBA" id="ARBA00022989"/>
    </source>
</evidence>
<evidence type="ECO:0000256" key="5">
    <source>
        <dbReference type="ARBA" id="ARBA00022967"/>
    </source>
</evidence>
<dbReference type="Proteomes" id="UP000886339">
    <property type="component" value="Unassembled WGS sequence"/>
</dbReference>
<feature type="transmembrane region" description="Helical" evidence="9">
    <location>
        <begin position="181"/>
        <end position="203"/>
    </location>
</feature>
<keyword evidence="7 9" id="KW-1133">Transmembrane helix</keyword>
<dbReference type="PANTHER" id="PTHR30586">
    <property type="entry name" value="ELECTRON TRANSPORT COMPLEX PROTEIN RNFE"/>
    <property type="match status" value="1"/>
</dbReference>
<dbReference type="GO" id="GO:0012505">
    <property type="term" value="C:endomembrane system"/>
    <property type="evidence" value="ECO:0007669"/>
    <property type="project" value="UniProtKB-SubCell"/>
</dbReference>
<feature type="transmembrane region" description="Helical" evidence="9">
    <location>
        <begin position="98"/>
        <end position="116"/>
    </location>
</feature>
<dbReference type="EMBL" id="DRLF01000254">
    <property type="protein sequence ID" value="HEC06628.1"/>
    <property type="molecule type" value="Genomic_DNA"/>
</dbReference>
<evidence type="ECO:0000256" key="4">
    <source>
        <dbReference type="ARBA" id="ARBA00022692"/>
    </source>
</evidence>
<feature type="transmembrane region" description="Helical" evidence="9">
    <location>
        <begin position="72"/>
        <end position="92"/>
    </location>
</feature>
<feature type="transmembrane region" description="Helical" evidence="9">
    <location>
        <begin position="128"/>
        <end position="149"/>
    </location>
</feature>
<evidence type="ECO:0000256" key="1">
    <source>
        <dbReference type="ARBA" id="ARBA00004127"/>
    </source>
</evidence>
<dbReference type="PANTHER" id="PTHR30586:SF0">
    <property type="entry name" value="ION-TRANSLOCATING OXIDOREDUCTASE COMPLEX SUBUNIT E"/>
    <property type="match status" value="1"/>
</dbReference>
<keyword evidence="5 9" id="KW-1278">Translocase</keyword>
<sequence length="231" mass="24671">MSMSYPEIVKNGLWNNNQALVALLGLCPLLAVSNTLINGLGLGLATTVVLILSNGTISFIRNWVRQEVRLPVFVLVIASFVTAVELVMNAWFHDLHKILGIFIPLIVTNCTIVGRAEAFASRNPVPQSMVDGLSMGMGFTLVLMTLGGLREFIGQGTILSGIHLMFGEAARGLSFSMGEDYHGLILAILPPGAFFGLGLLIALKHLIDKRSAKRATATETQTTATPAPAEG</sequence>
<evidence type="ECO:0000256" key="8">
    <source>
        <dbReference type="ARBA" id="ARBA00023136"/>
    </source>
</evidence>
<feature type="transmembrane region" description="Helical" evidence="9">
    <location>
        <begin position="41"/>
        <end position="60"/>
    </location>
</feature>
<comment type="caution">
    <text evidence="10">The sequence shown here is derived from an EMBL/GenBank/DDBJ whole genome shotgun (WGS) entry which is preliminary data.</text>
</comment>
<keyword evidence="2 9" id="KW-0813">Transport</keyword>
<dbReference type="PIRSF" id="PIRSF006102">
    <property type="entry name" value="NQR_DE"/>
    <property type="match status" value="1"/>
</dbReference>
<comment type="similarity">
    <text evidence="9">Belongs to the NqrDE/RnfAE family.</text>
</comment>
<protein>
    <recommendedName>
        <fullName evidence="9">Ion-translocating oxidoreductase complex subunit E</fullName>
        <ecNumber evidence="9">7.-.-.-</ecNumber>
    </recommendedName>
    <alternativeName>
        <fullName evidence="9">Rnf electron transport complex subunit E</fullName>
    </alternativeName>
</protein>
<keyword evidence="6 9" id="KW-0249">Electron transport</keyword>
<evidence type="ECO:0000313" key="10">
    <source>
        <dbReference type="EMBL" id="HEC06628.1"/>
    </source>
</evidence>
<evidence type="ECO:0000256" key="3">
    <source>
        <dbReference type="ARBA" id="ARBA00022519"/>
    </source>
</evidence>
<dbReference type="GO" id="GO:0022900">
    <property type="term" value="P:electron transport chain"/>
    <property type="evidence" value="ECO:0007669"/>
    <property type="project" value="UniProtKB-UniRule"/>
</dbReference>
<dbReference type="InterPro" id="IPR003667">
    <property type="entry name" value="NqrDE/RnfAE"/>
</dbReference>
<dbReference type="EC" id="7.-.-.-" evidence="9"/>
<keyword evidence="4 9" id="KW-0812">Transmembrane</keyword>
<dbReference type="InterPro" id="IPR010968">
    <property type="entry name" value="RnfE"/>
</dbReference>
<proteinExistence type="inferred from homology"/>
<evidence type="ECO:0000256" key="6">
    <source>
        <dbReference type="ARBA" id="ARBA00022982"/>
    </source>
</evidence>
<dbReference type="GO" id="GO:0005886">
    <property type="term" value="C:plasma membrane"/>
    <property type="evidence" value="ECO:0007669"/>
    <property type="project" value="UniProtKB-SubCell"/>
</dbReference>
<organism evidence="10">
    <name type="scientific">Thiolapillus brandeum</name>
    <dbReference type="NCBI Taxonomy" id="1076588"/>
    <lineage>
        <taxon>Bacteria</taxon>
        <taxon>Pseudomonadati</taxon>
        <taxon>Pseudomonadota</taxon>
        <taxon>Gammaproteobacteria</taxon>
        <taxon>Chromatiales</taxon>
        <taxon>Sedimenticolaceae</taxon>
        <taxon>Thiolapillus</taxon>
    </lineage>
</organism>
<accession>A0A831RYE7</accession>
<keyword evidence="8 9" id="KW-0472">Membrane</keyword>
<comment type="function">
    <text evidence="9">Part of a membrane-bound complex that couples electron transfer with translocation of ions across the membrane.</text>
</comment>
<evidence type="ECO:0000256" key="9">
    <source>
        <dbReference type="HAMAP-Rule" id="MF_00478"/>
    </source>
</evidence>
<comment type="subcellular location">
    <subcellularLocation>
        <location evidence="9">Cell inner membrane</location>
        <topology evidence="9">Multi-pass membrane protein</topology>
    </subcellularLocation>
    <subcellularLocation>
        <location evidence="1">Endomembrane system</location>
        <topology evidence="1">Multi-pass membrane protein</topology>
    </subcellularLocation>
</comment>
<dbReference type="Pfam" id="PF02508">
    <property type="entry name" value="Rnf-Nqr"/>
    <property type="match status" value="1"/>
</dbReference>
<dbReference type="NCBIfam" id="TIGR01948">
    <property type="entry name" value="rnfE"/>
    <property type="match status" value="1"/>
</dbReference>
<reference evidence="10" key="1">
    <citation type="journal article" date="2020" name="mSystems">
        <title>Genome- and Community-Level Interaction Insights into Carbon Utilization and Element Cycling Functions of Hydrothermarchaeota in Hydrothermal Sediment.</title>
        <authorList>
            <person name="Zhou Z."/>
            <person name="Liu Y."/>
            <person name="Xu W."/>
            <person name="Pan J."/>
            <person name="Luo Z.H."/>
            <person name="Li M."/>
        </authorList>
    </citation>
    <scope>NUCLEOTIDE SEQUENCE [LARGE SCALE GENOMIC DNA]</scope>
    <source>
        <strain evidence="10">HyVt-458</strain>
    </source>
</reference>
<dbReference type="HAMAP" id="MF_00478">
    <property type="entry name" value="RsxE_RnfE"/>
    <property type="match status" value="1"/>
</dbReference>